<keyword evidence="1" id="KW-0812">Transmembrane</keyword>
<reference evidence="3" key="2">
    <citation type="journal article" date="2021" name="PeerJ">
        <title>Extensive microbial diversity within the chicken gut microbiome revealed by metagenomics and culture.</title>
        <authorList>
            <person name="Gilroy R."/>
            <person name="Ravi A."/>
            <person name="Getino M."/>
            <person name="Pursley I."/>
            <person name="Horton D.L."/>
            <person name="Alikhan N.F."/>
            <person name="Baker D."/>
            <person name="Gharbi K."/>
            <person name="Hall N."/>
            <person name="Watson M."/>
            <person name="Adriaenssens E.M."/>
            <person name="Foster-Nyarko E."/>
            <person name="Jarju S."/>
            <person name="Secka A."/>
            <person name="Antonio M."/>
            <person name="Oren A."/>
            <person name="Chaudhuri R.R."/>
            <person name="La Ragione R."/>
            <person name="Hildebrand F."/>
            <person name="Pallen M.J."/>
        </authorList>
    </citation>
    <scope>NUCLEOTIDE SEQUENCE</scope>
    <source>
        <strain evidence="3">CHK180-2868</strain>
    </source>
</reference>
<protein>
    <submittedName>
        <fullName evidence="3">DUF4405 domain-containing protein</fullName>
    </submittedName>
</protein>
<dbReference type="Proteomes" id="UP000824250">
    <property type="component" value="Unassembled WGS sequence"/>
</dbReference>
<name>A0A9D1A3X7_9FIRM</name>
<evidence type="ECO:0000256" key="1">
    <source>
        <dbReference type="SAM" id="Phobius"/>
    </source>
</evidence>
<sequence length="230" mass="25608">MPKKTVFKILVDVLMTIALLFLMTYNMLGDAFHEWVGAAMLILFLLHHALNVRWSRAVFRGTYTAYRVLQTALVAAILVTMAGSLISGIVLSRYVFSFLNLSTGRSPARTVHLVCAYWNLVLLGLHLGLHWNMLMGMAGKFGKQPSAARTALLRVLAVLAAAYGAVCFVRRDIGSYMTLQTQFVFFDYGEPFVFLFADYLAIMGLFVFLGHCLTSAVRRISGGKRKKAHS</sequence>
<proteinExistence type="predicted"/>
<feature type="transmembrane region" description="Helical" evidence="1">
    <location>
        <begin position="191"/>
        <end position="217"/>
    </location>
</feature>
<feature type="transmembrane region" description="Helical" evidence="1">
    <location>
        <begin position="151"/>
        <end position="171"/>
    </location>
</feature>
<feature type="transmembrane region" description="Helical" evidence="1">
    <location>
        <begin position="116"/>
        <end position="139"/>
    </location>
</feature>
<dbReference type="InterPro" id="IPR016174">
    <property type="entry name" value="Di-haem_cyt_TM"/>
</dbReference>
<dbReference type="GO" id="GO:0022904">
    <property type="term" value="P:respiratory electron transport chain"/>
    <property type="evidence" value="ECO:0007669"/>
    <property type="project" value="InterPro"/>
</dbReference>
<dbReference type="InterPro" id="IPR025517">
    <property type="entry name" value="DUF4405"/>
</dbReference>
<dbReference type="AlphaFoldDB" id="A0A9D1A3X7"/>
<evidence type="ECO:0000313" key="4">
    <source>
        <dbReference type="Proteomes" id="UP000824250"/>
    </source>
</evidence>
<dbReference type="Pfam" id="PF14358">
    <property type="entry name" value="DUF4405"/>
    <property type="match status" value="1"/>
</dbReference>
<keyword evidence="1" id="KW-1133">Transmembrane helix</keyword>
<keyword evidence="1" id="KW-0472">Membrane</keyword>
<reference evidence="3" key="1">
    <citation type="submission" date="2020-10" db="EMBL/GenBank/DDBJ databases">
        <authorList>
            <person name="Gilroy R."/>
        </authorList>
    </citation>
    <scope>NUCLEOTIDE SEQUENCE</scope>
    <source>
        <strain evidence="3">CHK180-2868</strain>
    </source>
</reference>
<feature type="transmembrane region" description="Helical" evidence="1">
    <location>
        <begin position="31"/>
        <end position="50"/>
    </location>
</feature>
<dbReference type="EMBL" id="DVGC01000034">
    <property type="protein sequence ID" value="HIR05584.1"/>
    <property type="molecule type" value="Genomic_DNA"/>
</dbReference>
<feature type="transmembrane region" description="Helical" evidence="1">
    <location>
        <begin position="71"/>
        <end position="96"/>
    </location>
</feature>
<dbReference type="SUPFAM" id="SSF81342">
    <property type="entry name" value="Transmembrane di-heme cytochromes"/>
    <property type="match status" value="1"/>
</dbReference>
<feature type="transmembrane region" description="Helical" evidence="1">
    <location>
        <begin position="7"/>
        <end position="25"/>
    </location>
</feature>
<accession>A0A9D1A3X7</accession>
<feature type="domain" description="Flavinylation-associated cytochrome" evidence="2">
    <location>
        <begin position="75"/>
        <end position="131"/>
    </location>
</feature>
<evidence type="ECO:0000313" key="3">
    <source>
        <dbReference type="EMBL" id="HIR05584.1"/>
    </source>
</evidence>
<evidence type="ECO:0000259" key="2">
    <source>
        <dbReference type="Pfam" id="PF14358"/>
    </source>
</evidence>
<organism evidence="3 4">
    <name type="scientific">Candidatus Copromonas faecavium</name>
    <name type="common">nom. illeg.</name>
    <dbReference type="NCBI Taxonomy" id="2840740"/>
    <lineage>
        <taxon>Bacteria</taxon>
        <taxon>Bacillati</taxon>
        <taxon>Bacillota</taxon>
        <taxon>Clostridia</taxon>
        <taxon>Lachnospirales</taxon>
        <taxon>Lachnospiraceae</taxon>
        <taxon>Candidatus Copromonas (nom. illeg.)</taxon>
    </lineage>
</organism>
<gene>
    <name evidence="3" type="ORF">IAB28_06420</name>
</gene>
<comment type="caution">
    <text evidence="3">The sequence shown here is derived from an EMBL/GenBank/DDBJ whole genome shotgun (WGS) entry which is preliminary data.</text>
</comment>
<dbReference type="GO" id="GO:0016020">
    <property type="term" value="C:membrane"/>
    <property type="evidence" value="ECO:0007669"/>
    <property type="project" value="InterPro"/>
</dbReference>